<dbReference type="STRING" id="546269.HMPREF0389_01018"/>
<keyword evidence="2" id="KW-1185">Reference proteome</keyword>
<dbReference type="EMBL" id="CP002390">
    <property type="protein sequence ID" value="EFE29096.1"/>
    <property type="molecule type" value="Genomic_DNA"/>
</dbReference>
<organism evidence="1 2">
    <name type="scientific">Filifactor alocis (strain ATCC 35896 / CCUG 47790 / D40 B5)</name>
    <name type="common">Fusobacterium alocis</name>
    <dbReference type="NCBI Taxonomy" id="546269"/>
    <lineage>
        <taxon>Bacteria</taxon>
        <taxon>Bacillati</taxon>
        <taxon>Bacillota</taxon>
        <taxon>Clostridia</taxon>
        <taxon>Peptostreptococcales</taxon>
        <taxon>Filifactoraceae</taxon>
        <taxon>Filifactor</taxon>
    </lineage>
</organism>
<reference evidence="2" key="1">
    <citation type="submission" date="2010-12" db="EMBL/GenBank/DDBJ databases">
        <title>The genome sequence of Filifactor alocis strain ATCC 35896.</title>
        <authorList>
            <consortium name="The Broad Institute Genome Sequencing Platform"/>
            <person name="Ward D."/>
            <person name="Earl A."/>
            <person name="Feldgarden M."/>
            <person name="Young S.K."/>
            <person name="Gargeya S."/>
            <person name="Zeng Q."/>
            <person name="Alvarado L."/>
            <person name="Berlin A."/>
            <person name="Bochicchio J."/>
            <person name="Chapman S.B."/>
            <person name="Chen Z."/>
            <person name="Freedman E."/>
            <person name="Gellesch M."/>
            <person name="Goldberg J."/>
            <person name="Griggs A."/>
            <person name="Gujja S."/>
            <person name="Heilman E."/>
            <person name="Heiman D."/>
            <person name="Howarth C."/>
            <person name="Mehta T."/>
            <person name="Neiman D."/>
            <person name="Pearson M."/>
            <person name="Roberts A."/>
            <person name="Saif S."/>
            <person name="Shea T."/>
            <person name="Shenoy N."/>
            <person name="Sisk P."/>
            <person name="Stolte C."/>
            <person name="Sykes S."/>
            <person name="White J."/>
            <person name="Yandava C."/>
            <person name="Izard J."/>
            <person name="Blanton J.M."/>
            <person name="Baranova O.V."/>
            <person name="Tanner A.C."/>
            <person name="Dewhirst F.E."/>
            <person name="Haas B."/>
            <person name="Nusbaum C."/>
            <person name="Birren B."/>
        </authorList>
    </citation>
    <scope>NUCLEOTIDE SEQUENCE [LARGE SCALE GENOMIC DNA]</scope>
    <source>
        <strain evidence="2">ATCC 35896 / D40 B5</strain>
    </source>
</reference>
<protein>
    <submittedName>
        <fullName evidence="1">Uncharacterized protein</fullName>
    </submittedName>
</protein>
<evidence type="ECO:0000313" key="1">
    <source>
        <dbReference type="EMBL" id="EFE29096.1"/>
    </source>
</evidence>
<dbReference type="AlphaFoldDB" id="D6GQP3"/>
<dbReference type="KEGG" id="faa:HMPREF0389_01018"/>
<dbReference type="OrthoDB" id="362007at2"/>
<dbReference type="eggNOG" id="ENOG5030V6F">
    <property type="taxonomic scope" value="Bacteria"/>
</dbReference>
<dbReference type="Proteomes" id="UP000007468">
    <property type="component" value="Chromosome"/>
</dbReference>
<evidence type="ECO:0000313" key="2">
    <source>
        <dbReference type="Proteomes" id="UP000007468"/>
    </source>
</evidence>
<accession>D6GQP3</accession>
<dbReference type="PATRIC" id="fig|546269.5.peg.1536"/>
<sequence>MEFVHDRNSNILFSLHDSRIQKVDFQNNTLRLKMNRIFQYTADGEKIFSGDIIFKDSDLDECSVFIFDKVVYEGKFSGNAISMKDYMETYSNAEFEILTEGYFGYNSTYMGWIREEGKEPVSGIMYLWNRGDMVYRIEDENLNDIGCRR</sequence>
<name>D6GQP3_FILAD</name>
<gene>
    <name evidence="1" type="ordered locus">HMPREF0389_01018</name>
</gene>
<proteinExistence type="predicted"/>
<dbReference type="RefSeq" id="WP_014263005.1">
    <property type="nucleotide sequence ID" value="NC_016630.1"/>
</dbReference>